<protein>
    <submittedName>
        <fullName evidence="6">Putative conjugal transfer protein trbI</fullName>
    </submittedName>
</protein>
<keyword evidence="7" id="KW-1185">Reference proteome</keyword>
<accession>G2J907</accession>
<gene>
    <name evidence="6" type="ORF">CAGGBEG34_210123</name>
</gene>
<comment type="caution">
    <text evidence="6">The sequence shown here is derived from an EMBL/GenBank/DDBJ whole genome shotgun (WGS) entry which is preliminary data.</text>
</comment>
<keyword evidence="5" id="KW-0472">Membrane</keyword>
<evidence type="ECO:0000313" key="7">
    <source>
        <dbReference type="Proteomes" id="UP000054051"/>
    </source>
</evidence>
<dbReference type="GO" id="GO:0016020">
    <property type="term" value="C:membrane"/>
    <property type="evidence" value="ECO:0007669"/>
    <property type="project" value="UniProtKB-SubCell"/>
</dbReference>
<dbReference type="CDD" id="cd16429">
    <property type="entry name" value="VirB10"/>
    <property type="match status" value="1"/>
</dbReference>
<dbReference type="EMBL" id="CAFB01000038">
    <property type="protein sequence ID" value="CCD29254.1"/>
    <property type="molecule type" value="Genomic_DNA"/>
</dbReference>
<dbReference type="InterPro" id="IPR042217">
    <property type="entry name" value="T4SS_VirB10/TrbI"/>
</dbReference>
<dbReference type="OrthoDB" id="9766860at2"/>
<evidence type="ECO:0000256" key="5">
    <source>
        <dbReference type="ARBA" id="ARBA00023136"/>
    </source>
</evidence>
<dbReference type="InterPro" id="IPR005498">
    <property type="entry name" value="T4SS_VirB10/TraB/TrbI"/>
</dbReference>
<keyword evidence="4" id="KW-1133">Transmembrane helix</keyword>
<comment type="subcellular location">
    <subcellularLocation>
        <location evidence="1">Membrane</location>
        <topology evidence="1">Single-pass membrane protein</topology>
    </subcellularLocation>
</comment>
<evidence type="ECO:0000256" key="1">
    <source>
        <dbReference type="ARBA" id="ARBA00004167"/>
    </source>
</evidence>
<reference evidence="6 7" key="1">
    <citation type="submission" date="2011-08" db="EMBL/GenBank/DDBJ databases">
        <title>The genome of the obligate endobacterium of an arbuscular mycorrhizal fungus reveals an interphylum network of nutritional interactions.</title>
        <authorList>
            <person name="Ghignone S."/>
            <person name="Salvioli A."/>
            <person name="Anca I."/>
            <person name="Lumini E."/>
            <person name="Ortu G."/>
            <person name="Petiti L."/>
            <person name="Cruveiller S."/>
            <person name="Bianciotto V."/>
            <person name="Piffanelli P."/>
            <person name="Lanfranco L."/>
            <person name="Bonfante P."/>
        </authorList>
    </citation>
    <scope>NUCLEOTIDE SEQUENCE [LARGE SCALE GENOMIC DNA]</scope>
    <source>
        <strain evidence="6 7">BEG34</strain>
    </source>
</reference>
<sequence length="264" mass="28815">MRRAQSDRIAAALDAAAQAARAAQNPAFPLDAASVLQDTDPNQQEHKEQFLRSKSVLPKIYLSAKKQHPVSPFEIKAGWVIPAALECGLNSDLPGQTCARVTENVYDTATGRLVLIPQGTKVIGAYDSRIAYGQQRILVVWNRLIFPDASSIRLNGMPGVDKAGHAGFDADVNRHTLRIFGNALLMAVFSAGIERTQRHGAATGRALDDEFQTISQSLGQQLGRTGEAMIRRGIRVQPTLTRPPGYTFNIIATRDIVFPDAYRP</sequence>
<evidence type="ECO:0000256" key="4">
    <source>
        <dbReference type="ARBA" id="ARBA00022989"/>
    </source>
</evidence>
<dbReference type="Proteomes" id="UP000054051">
    <property type="component" value="Unassembled WGS sequence"/>
</dbReference>
<evidence type="ECO:0000256" key="2">
    <source>
        <dbReference type="ARBA" id="ARBA00010265"/>
    </source>
</evidence>
<name>G2J907_9BURK</name>
<proteinExistence type="inferred from homology"/>
<dbReference type="STRING" id="1070319.CAGGBEG34_210123"/>
<evidence type="ECO:0000313" key="6">
    <source>
        <dbReference type="EMBL" id="CCD29254.1"/>
    </source>
</evidence>
<dbReference type="AlphaFoldDB" id="G2J907"/>
<keyword evidence="3" id="KW-0812">Transmembrane</keyword>
<organism evidence="6 7">
    <name type="scientific">Candidatus Glomeribacter gigasporarum BEG34</name>
    <dbReference type="NCBI Taxonomy" id="1070319"/>
    <lineage>
        <taxon>Bacteria</taxon>
        <taxon>Pseudomonadati</taxon>
        <taxon>Pseudomonadota</taxon>
        <taxon>Betaproteobacteria</taxon>
        <taxon>Burkholderiales</taxon>
        <taxon>Burkholderiaceae</taxon>
        <taxon>Candidatus Glomeribacter</taxon>
    </lineage>
</organism>
<evidence type="ECO:0000256" key="3">
    <source>
        <dbReference type="ARBA" id="ARBA00022692"/>
    </source>
</evidence>
<dbReference type="eggNOG" id="COG2948">
    <property type="taxonomic scope" value="Bacteria"/>
</dbReference>
<dbReference type="Pfam" id="PF03743">
    <property type="entry name" value="TrbI"/>
    <property type="match status" value="1"/>
</dbReference>
<dbReference type="Gene3D" id="2.40.128.260">
    <property type="entry name" value="Type IV secretion system, VirB10/TraB/TrbI"/>
    <property type="match status" value="1"/>
</dbReference>
<comment type="similarity">
    <text evidence="2">Belongs to the TrbI/VirB10 family.</text>
</comment>